<accession>A0AAV7UWM4</accession>
<name>A0AAV7UWM4_PLEWA</name>
<keyword evidence="2" id="KW-1185">Reference proteome</keyword>
<dbReference type="EMBL" id="JANPWB010000004">
    <property type="protein sequence ID" value="KAJ1193492.1"/>
    <property type="molecule type" value="Genomic_DNA"/>
</dbReference>
<organism evidence="1 2">
    <name type="scientific">Pleurodeles waltl</name>
    <name type="common">Iberian ribbed newt</name>
    <dbReference type="NCBI Taxonomy" id="8319"/>
    <lineage>
        <taxon>Eukaryota</taxon>
        <taxon>Metazoa</taxon>
        <taxon>Chordata</taxon>
        <taxon>Craniata</taxon>
        <taxon>Vertebrata</taxon>
        <taxon>Euteleostomi</taxon>
        <taxon>Amphibia</taxon>
        <taxon>Batrachia</taxon>
        <taxon>Caudata</taxon>
        <taxon>Salamandroidea</taxon>
        <taxon>Salamandridae</taxon>
        <taxon>Pleurodelinae</taxon>
        <taxon>Pleurodeles</taxon>
    </lineage>
</organism>
<evidence type="ECO:0000313" key="1">
    <source>
        <dbReference type="EMBL" id="KAJ1193492.1"/>
    </source>
</evidence>
<evidence type="ECO:0000313" key="2">
    <source>
        <dbReference type="Proteomes" id="UP001066276"/>
    </source>
</evidence>
<protein>
    <submittedName>
        <fullName evidence="1">Uncharacterized protein</fullName>
    </submittedName>
</protein>
<proteinExistence type="predicted"/>
<gene>
    <name evidence="1" type="ORF">NDU88_002789</name>
</gene>
<sequence length="115" mass="13111">MAKVCRSKGKVISSSIKSVDDMKDEHHEIVLSIDEVVECDQLIAESMPVEESVDEMCSMEFETFYIDGELALGKDEWEEAIRNDVEYDELKRFIVGQSFAIKTNVGGERRIECAR</sequence>
<reference evidence="1" key="1">
    <citation type="journal article" date="2022" name="bioRxiv">
        <title>Sequencing and chromosome-scale assembly of the giantPleurodeles waltlgenome.</title>
        <authorList>
            <person name="Brown T."/>
            <person name="Elewa A."/>
            <person name="Iarovenko S."/>
            <person name="Subramanian E."/>
            <person name="Araus A.J."/>
            <person name="Petzold A."/>
            <person name="Susuki M."/>
            <person name="Suzuki K.-i.T."/>
            <person name="Hayashi T."/>
            <person name="Toyoda A."/>
            <person name="Oliveira C."/>
            <person name="Osipova E."/>
            <person name="Leigh N.D."/>
            <person name="Simon A."/>
            <person name="Yun M.H."/>
        </authorList>
    </citation>
    <scope>NUCLEOTIDE SEQUENCE</scope>
    <source>
        <strain evidence="1">20211129_DDA</strain>
        <tissue evidence="1">Liver</tissue>
    </source>
</reference>
<dbReference type="AlphaFoldDB" id="A0AAV7UWM4"/>
<comment type="caution">
    <text evidence="1">The sequence shown here is derived from an EMBL/GenBank/DDBJ whole genome shotgun (WGS) entry which is preliminary data.</text>
</comment>
<dbReference type="Proteomes" id="UP001066276">
    <property type="component" value="Chromosome 2_2"/>
</dbReference>